<evidence type="ECO:0000256" key="9">
    <source>
        <dbReference type="PROSITE-ProRule" id="PRU00742"/>
    </source>
</evidence>
<evidence type="ECO:0000256" key="2">
    <source>
        <dbReference type="ARBA" id="ARBA00012168"/>
    </source>
</evidence>
<dbReference type="UniPathway" id="UPA00158">
    <property type="reaction ID" value="UER00270"/>
</dbReference>
<comment type="catalytic activity">
    <reaction evidence="8 11">
        <text>L-arginine + H2O = urea + L-ornithine</text>
        <dbReference type="Rhea" id="RHEA:20569"/>
        <dbReference type="ChEBI" id="CHEBI:15377"/>
        <dbReference type="ChEBI" id="CHEBI:16199"/>
        <dbReference type="ChEBI" id="CHEBI:32682"/>
        <dbReference type="ChEBI" id="CHEBI:46911"/>
        <dbReference type="EC" id="3.5.3.1"/>
    </reaction>
</comment>
<evidence type="ECO:0000256" key="8">
    <source>
        <dbReference type="ARBA" id="ARBA00047391"/>
    </source>
</evidence>
<dbReference type="GO" id="GO:0005829">
    <property type="term" value="C:cytosol"/>
    <property type="evidence" value="ECO:0007669"/>
    <property type="project" value="TreeGrafter"/>
</dbReference>
<dbReference type="PRINTS" id="PR00116">
    <property type="entry name" value="ARGINASE"/>
</dbReference>
<keyword evidence="7 11" id="KW-0464">Manganese</keyword>
<accession>A0A024UDF8</accession>
<evidence type="ECO:0000256" key="11">
    <source>
        <dbReference type="RuleBase" id="RU361159"/>
    </source>
</evidence>
<dbReference type="GO" id="GO:0006525">
    <property type="term" value="P:arginine metabolic process"/>
    <property type="evidence" value="ECO:0007669"/>
    <property type="project" value="UniProtKB-KW"/>
</dbReference>
<dbReference type="InterPro" id="IPR014033">
    <property type="entry name" value="Arginase"/>
</dbReference>
<dbReference type="GO" id="GO:0030145">
    <property type="term" value="F:manganese ion binding"/>
    <property type="evidence" value="ECO:0007669"/>
    <property type="project" value="TreeGrafter"/>
</dbReference>
<dbReference type="PROSITE" id="PS51409">
    <property type="entry name" value="ARGINASE_2"/>
    <property type="match status" value="1"/>
</dbReference>
<dbReference type="eggNOG" id="KOG2965">
    <property type="taxonomic scope" value="Eukaryota"/>
</dbReference>
<comment type="pathway">
    <text evidence="1">Nitrogen metabolism; urea cycle; L-ornithine and urea from L-arginine: step 1/1.</text>
</comment>
<dbReference type="STRING" id="157072.A0A024UDF8"/>
<dbReference type="OrthoDB" id="9992747at2759"/>
<dbReference type="EMBL" id="KI913958">
    <property type="protein sequence ID" value="ETW04260.1"/>
    <property type="molecule type" value="Genomic_DNA"/>
</dbReference>
<keyword evidence="4 11" id="KW-0056">Arginine metabolism</keyword>
<sequence length="357" mass="38225">MSLFRTALPRAKAALNCRSVHNSRGLLWDEIRNHNHPGDHANPILSTPQTVAVIGAPMTHGQPLLGTDFGPDLLRNGGLHSLITDLGWCCEETGNLNFRAPSAGDPQIDPKYGRAKRSFAVGNGLKQIADAVEKKASEGKFCLVLGGDHTIGTGSLAGLLRVHPDAGIIWVDAHADINTPQTTESGNMHGMPISFLIQGLVDPARVPGFEWLVDGPIMKPEQLVYIGLRDVDSGERRIIKELGIKAFCMQAVDKYGIGKTMEMALDHLCGKQLRPLHMSYDIDAVDPVDAPSTGTRVRGGLTWREANYVAEAAAESNMLVGLDMVEVNPSLAPGKGAAITVDMALLLIGSALGNRIL</sequence>
<protein>
    <recommendedName>
        <fullName evidence="3 11">Arginase</fullName>
        <ecNumber evidence="2 11">3.5.3.1</ecNumber>
    </recommendedName>
</protein>
<gene>
    <name evidence="12" type="ORF">H310_04587</name>
</gene>
<dbReference type="SUPFAM" id="SSF52768">
    <property type="entry name" value="Arginase/deacetylase"/>
    <property type="match status" value="1"/>
</dbReference>
<dbReference type="VEuPathDB" id="FungiDB:H310_04587"/>
<reference evidence="12" key="1">
    <citation type="submission" date="2013-12" db="EMBL/GenBank/DDBJ databases">
        <title>The Genome Sequence of Aphanomyces invadans NJM9701.</title>
        <authorList>
            <consortium name="The Broad Institute Genomics Platform"/>
            <person name="Russ C."/>
            <person name="Tyler B."/>
            <person name="van West P."/>
            <person name="Dieguez-Uribeondo J."/>
            <person name="Young S.K."/>
            <person name="Zeng Q."/>
            <person name="Gargeya S."/>
            <person name="Fitzgerald M."/>
            <person name="Abouelleil A."/>
            <person name="Alvarado L."/>
            <person name="Chapman S.B."/>
            <person name="Gainer-Dewar J."/>
            <person name="Goldberg J."/>
            <person name="Griggs A."/>
            <person name="Gujja S."/>
            <person name="Hansen M."/>
            <person name="Howarth C."/>
            <person name="Imamovic A."/>
            <person name="Ireland A."/>
            <person name="Larimer J."/>
            <person name="McCowan C."/>
            <person name="Murphy C."/>
            <person name="Pearson M."/>
            <person name="Poon T.W."/>
            <person name="Priest M."/>
            <person name="Roberts A."/>
            <person name="Saif S."/>
            <person name="Shea T."/>
            <person name="Sykes S."/>
            <person name="Wortman J."/>
            <person name="Nusbaum C."/>
            <person name="Birren B."/>
        </authorList>
    </citation>
    <scope>NUCLEOTIDE SEQUENCE [LARGE SCALE GENOMIC DNA]</scope>
    <source>
        <strain evidence="12">NJM9701</strain>
    </source>
</reference>
<evidence type="ECO:0000256" key="1">
    <source>
        <dbReference type="ARBA" id="ARBA00005098"/>
    </source>
</evidence>
<dbReference type="CDD" id="cd09989">
    <property type="entry name" value="Arginase"/>
    <property type="match status" value="1"/>
</dbReference>
<dbReference type="AlphaFoldDB" id="A0A024UDF8"/>
<dbReference type="GO" id="GO:0000050">
    <property type="term" value="P:urea cycle"/>
    <property type="evidence" value="ECO:0007669"/>
    <property type="project" value="UniProtKB-UniPathway"/>
</dbReference>
<dbReference type="GeneID" id="20081637"/>
<dbReference type="Pfam" id="PF00491">
    <property type="entry name" value="Arginase"/>
    <property type="match status" value="1"/>
</dbReference>
<evidence type="ECO:0000256" key="4">
    <source>
        <dbReference type="ARBA" id="ARBA00022503"/>
    </source>
</evidence>
<evidence type="ECO:0000256" key="5">
    <source>
        <dbReference type="ARBA" id="ARBA00022723"/>
    </source>
</evidence>
<dbReference type="EC" id="3.5.3.1" evidence="2 11"/>
<dbReference type="RefSeq" id="XP_008867216.1">
    <property type="nucleotide sequence ID" value="XM_008868994.1"/>
</dbReference>
<comment type="cofactor">
    <cofactor evidence="11">
        <name>Mn(2+)</name>
        <dbReference type="ChEBI" id="CHEBI:29035"/>
    </cofactor>
    <text evidence="11">Binds 2 manganese ions per subunit.</text>
</comment>
<proteinExistence type="inferred from homology"/>
<dbReference type="Gene3D" id="3.40.800.10">
    <property type="entry name" value="Ureohydrolase domain"/>
    <property type="match status" value="1"/>
</dbReference>
<evidence type="ECO:0000256" key="10">
    <source>
        <dbReference type="RuleBase" id="RU003684"/>
    </source>
</evidence>
<dbReference type="GO" id="GO:0005634">
    <property type="term" value="C:nucleus"/>
    <property type="evidence" value="ECO:0007669"/>
    <property type="project" value="TreeGrafter"/>
</dbReference>
<evidence type="ECO:0000256" key="6">
    <source>
        <dbReference type="ARBA" id="ARBA00022801"/>
    </source>
</evidence>
<evidence type="ECO:0000256" key="3">
    <source>
        <dbReference type="ARBA" id="ARBA00018123"/>
    </source>
</evidence>
<dbReference type="PANTHER" id="PTHR43782:SF3">
    <property type="entry name" value="ARGINASE"/>
    <property type="match status" value="1"/>
</dbReference>
<dbReference type="InterPro" id="IPR020855">
    <property type="entry name" value="Ureohydrolase_Mn_BS"/>
</dbReference>
<organism evidence="12">
    <name type="scientific">Aphanomyces invadans</name>
    <dbReference type="NCBI Taxonomy" id="157072"/>
    <lineage>
        <taxon>Eukaryota</taxon>
        <taxon>Sar</taxon>
        <taxon>Stramenopiles</taxon>
        <taxon>Oomycota</taxon>
        <taxon>Saprolegniomycetes</taxon>
        <taxon>Saprolegniales</taxon>
        <taxon>Verrucalvaceae</taxon>
        <taxon>Aphanomyces</taxon>
    </lineage>
</organism>
<evidence type="ECO:0000313" key="12">
    <source>
        <dbReference type="EMBL" id="ETW04260.1"/>
    </source>
</evidence>
<dbReference type="InterPro" id="IPR023696">
    <property type="entry name" value="Ureohydrolase_dom_sf"/>
</dbReference>
<name>A0A024UDF8_9STRA</name>
<dbReference type="NCBIfam" id="TIGR01229">
    <property type="entry name" value="rocF_arginase"/>
    <property type="match status" value="1"/>
</dbReference>
<dbReference type="InterPro" id="IPR006035">
    <property type="entry name" value="Ureohydrolase"/>
</dbReference>
<dbReference type="GO" id="GO:0004053">
    <property type="term" value="F:arginase activity"/>
    <property type="evidence" value="ECO:0007669"/>
    <property type="project" value="UniProtKB-EC"/>
</dbReference>
<comment type="similarity">
    <text evidence="9 10">Belongs to the arginase family.</text>
</comment>
<keyword evidence="6 10" id="KW-0378">Hydrolase</keyword>
<dbReference type="FunFam" id="3.40.800.10:FF:000012">
    <property type="entry name" value="Arginase"/>
    <property type="match status" value="1"/>
</dbReference>
<keyword evidence="5 11" id="KW-0479">Metal-binding</keyword>
<evidence type="ECO:0000256" key="7">
    <source>
        <dbReference type="ARBA" id="ARBA00023211"/>
    </source>
</evidence>
<dbReference type="PANTHER" id="PTHR43782">
    <property type="entry name" value="ARGINASE"/>
    <property type="match status" value="1"/>
</dbReference>
<dbReference type="PROSITE" id="PS01053">
    <property type="entry name" value="ARGINASE_1"/>
    <property type="match status" value="1"/>
</dbReference>